<name>I3DVF3_BACMT</name>
<keyword evidence="2" id="KW-1185">Reference proteome</keyword>
<dbReference type="AlphaFoldDB" id="I3DVF3"/>
<dbReference type="PATRIC" id="fig|997296.3.peg.2463"/>
<evidence type="ECO:0000313" key="2">
    <source>
        <dbReference type="Proteomes" id="UP000010523"/>
    </source>
</evidence>
<dbReference type="STRING" id="997296.PB1_11709"/>
<gene>
    <name evidence="1" type="ORF">PB1_11709</name>
</gene>
<dbReference type="EMBL" id="AFEU01000003">
    <property type="protein sequence ID" value="EIJ78224.1"/>
    <property type="molecule type" value="Genomic_DNA"/>
</dbReference>
<reference evidence="1 2" key="1">
    <citation type="journal article" date="2012" name="Appl. Environ. Microbiol.">
        <title>Genome Sequence of Thermotolerant Bacillus methanolicus: Features and Regulation Related to Methylotrophy and Production of L-Lysine and L-Glutamate from Methanol.</title>
        <authorList>
            <person name="Heggeset T.M."/>
            <person name="Krog A."/>
            <person name="Balzer S."/>
            <person name="Wentzel A."/>
            <person name="Ellingsen T.E."/>
            <person name="Brautaset T."/>
        </authorList>
    </citation>
    <scope>NUCLEOTIDE SEQUENCE [LARGE SCALE GENOMIC DNA]</scope>
    <source>
        <strain evidence="1 2">PB1</strain>
    </source>
</reference>
<protein>
    <submittedName>
        <fullName evidence="1">Uncharacterized protein</fullName>
    </submittedName>
</protein>
<evidence type="ECO:0000313" key="1">
    <source>
        <dbReference type="EMBL" id="EIJ78224.1"/>
    </source>
</evidence>
<accession>I3DVF3</accession>
<organism evidence="1 2">
    <name type="scientific">Bacillus methanolicus PB1</name>
    <dbReference type="NCBI Taxonomy" id="997296"/>
    <lineage>
        <taxon>Bacteria</taxon>
        <taxon>Bacillati</taxon>
        <taxon>Bacillota</taxon>
        <taxon>Bacilli</taxon>
        <taxon>Bacillales</taxon>
        <taxon>Bacillaceae</taxon>
        <taxon>Bacillus</taxon>
    </lineage>
</organism>
<comment type="caution">
    <text evidence="1">The sequence shown here is derived from an EMBL/GenBank/DDBJ whole genome shotgun (WGS) entry which is preliminary data.</text>
</comment>
<sequence>MLVNTDIDQILEATINIEEDAYSFKLIEIEIDQLLEKTKEW</sequence>
<proteinExistence type="predicted"/>
<dbReference type="Proteomes" id="UP000010523">
    <property type="component" value="Unassembled WGS sequence"/>
</dbReference>